<dbReference type="RefSeq" id="WP_145277164.1">
    <property type="nucleotide sequence ID" value="NZ_CP036426.1"/>
</dbReference>
<dbReference type="EMBL" id="CP036426">
    <property type="protein sequence ID" value="QDV38565.1"/>
    <property type="molecule type" value="Genomic_DNA"/>
</dbReference>
<evidence type="ECO:0000313" key="3">
    <source>
        <dbReference type="Proteomes" id="UP000317835"/>
    </source>
</evidence>
<dbReference type="KEGG" id="tpla:ElP_65200"/>
<protein>
    <recommendedName>
        <fullName evidence="4">DUF4058 domain-containing protein</fullName>
    </recommendedName>
</protein>
<dbReference type="Pfam" id="PF13267">
    <property type="entry name" value="DUF4058"/>
    <property type="match status" value="1"/>
</dbReference>
<dbReference type="Proteomes" id="UP000317835">
    <property type="component" value="Chromosome"/>
</dbReference>
<feature type="compositionally biased region" description="Basic and acidic residues" evidence="1">
    <location>
        <begin position="247"/>
        <end position="263"/>
    </location>
</feature>
<keyword evidence="3" id="KW-1185">Reference proteome</keyword>
<name>A0A518HCH3_9BACT</name>
<dbReference type="InterPro" id="IPR025132">
    <property type="entry name" value="DUF4058"/>
</dbReference>
<sequence length="263" mass="29159">MPSPFPGMDPYLESPAFWSDFHAGFLVCLRNAIFDRLPPGYEARIDERLSLAGPSGDSPKRVEPDVAVLRDPDRPVPGEGPAVAVAPPELTLVPVAVPLRVGRRRQRLIKILKRPDRTLVTVIELLSPSNKAGDDRGAYLLNRQAILAQPVHLLELDLLRKGRRLPAAAPLPKGDYYAMLSRAGRRPICEVFAWPIRWPLPRLPVPLLAPDPDVVLDLQAAFTTAFEQGRYESALPYDDPPPAPPSEADRGWFDERRAAARRA</sequence>
<dbReference type="AlphaFoldDB" id="A0A518HCH3"/>
<evidence type="ECO:0008006" key="4">
    <source>
        <dbReference type="Google" id="ProtNLM"/>
    </source>
</evidence>
<reference evidence="2 3" key="1">
    <citation type="submission" date="2019-02" db="EMBL/GenBank/DDBJ databases">
        <title>Deep-cultivation of Planctomycetes and their phenomic and genomic characterization uncovers novel biology.</title>
        <authorList>
            <person name="Wiegand S."/>
            <person name="Jogler M."/>
            <person name="Boedeker C."/>
            <person name="Pinto D."/>
            <person name="Vollmers J."/>
            <person name="Rivas-Marin E."/>
            <person name="Kohn T."/>
            <person name="Peeters S.H."/>
            <person name="Heuer A."/>
            <person name="Rast P."/>
            <person name="Oberbeckmann S."/>
            <person name="Bunk B."/>
            <person name="Jeske O."/>
            <person name="Meyerdierks A."/>
            <person name="Storesund J.E."/>
            <person name="Kallscheuer N."/>
            <person name="Luecker S."/>
            <person name="Lage O.M."/>
            <person name="Pohl T."/>
            <person name="Merkel B.J."/>
            <person name="Hornburger P."/>
            <person name="Mueller R.-W."/>
            <person name="Bruemmer F."/>
            <person name="Labrenz M."/>
            <person name="Spormann A.M."/>
            <person name="Op den Camp H."/>
            <person name="Overmann J."/>
            <person name="Amann R."/>
            <person name="Jetten M.S.M."/>
            <person name="Mascher T."/>
            <person name="Medema M.H."/>
            <person name="Devos D.P."/>
            <person name="Kaster A.-K."/>
            <person name="Ovreas L."/>
            <person name="Rohde M."/>
            <person name="Galperin M.Y."/>
            <person name="Jogler C."/>
        </authorList>
    </citation>
    <scope>NUCLEOTIDE SEQUENCE [LARGE SCALE GENOMIC DNA]</scope>
    <source>
        <strain evidence="2 3">ElP</strain>
    </source>
</reference>
<dbReference type="OrthoDB" id="272536at2"/>
<organism evidence="2 3">
    <name type="scientific">Tautonia plasticadhaerens</name>
    <dbReference type="NCBI Taxonomy" id="2527974"/>
    <lineage>
        <taxon>Bacteria</taxon>
        <taxon>Pseudomonadati</taxon>
        <taxon>Planctomycetota</taxon>
        <taxon>Planctomycetia</taxon>
        <taxon>Isosphaerales</taxon>
        <taxon>Isosphaeraceae</taxon>
        <taxon>Tautonia</taxon>
    </lineage>
</organism>
<feature type="region of interest" description="Disordered" evidence="1">
    <location>
        <begin position="232"/>
        <end position="263"/>
    </location>
</feature>
<gene>
    <name evidence="2" type="ORF">ElP_65200</name>
</gene>
<accession>A0A518HCH3</accession>
<evidence type="ECO:0000256" key="1">
    <source>
        <dbReference type="SAM" id="MobiDB-lite"/>
    </source>
</evidence>
<evidence type="ECO:0000313" key="2">
    <source>
        <dbReference type="EMBL" id="QDV38565.1"/>
    </source>
</evidence>
<proteinExistence type="predicted"/>